<feature type="region of interest" description="Disordered" evidence="1">
    <location>
        <begin position="308"/>
        <end position="335"/>
    </location>
</feature>
<dbReference type="InterPro" id="IPR036910">
    <property type="entry name" value="HMG_box_dom_sf"/>
</dbReference>
<sequence length="434" mass="49850">MIRNDWMYLEVGAHLQGFSQKFVRILKKKKPMGKSSKRTRRKTKRRLNPYNLYMREEIIAIKENNPTMTHREAFTQAARSWRTSTKNPKNQQNNNQGRNARNNKSKRREIIQEKKPKKQTTRKEVIDKKKGEKIQKMLNNDKSKKREIILKDILQMIDEECSETEAEAEGKKGNANDIDDLDVEIRETNENEEGNVEIKETNENGNEDNENENEDNVETNDDDKNVNLRTTVNTDVDVNMADINDDVDNLDVETEINAKNGEMVNVNNADDVIMNQYDDNNDNNDNGDETEISKVNQMIDDQKVVNDDVDNGETKLNEDPMIDENEVTENDETIGSGMSEENQAAENETIGSGVSEKNQAAENETINSVLSEENQVIENDKPGTSDVIQIDENITDIETLKHSSVNKIFLRDEQILFYCDGCKLPYLVRNDHSQ</sequence>
<comment type="caution">
    <text evidence="3">The sequence shown here is derived from an EMBL/GenBank/DDBJ whole genome shotgun (WGS) entry which is preliminary data.</text>
</comment>
<organism evidence="3 4">
    <name type="scientific">Rhizophagus clarus</name>
    <dbReference type="NCBI Taxonomy" id="94130"/>
    <lineage>
        <taxon>Eukaryota</taxon>
        <taxon>Fungi</taxon>
        <taxon>Fungi incertae sedis</taxon>
        <taxon>Mucoromycota</taxon>
        <taxon>Glomeromycotina</taxon>
        <taxon>Glomeromycetes</taxon>
        <taxon>Glomerales</taxon>
        <taxon>Glomeraceae</taxon>
        <taxon>Rhizophagus</taxon>
    </lineage>
</organism>
<feature type="region of interest" description="Disordered" evidence="1">
    <location>
        <begin position="187"/>
        <end position="225"/>
    </location>
</feature>
<accession>A0A8H3LBN6</accession>
<feature type="compositionally biased region" description="Low complexity" evidence="1">
    <location>
        <begin position="86"/>
        <end position="100"/>
    </location>
</feature>
<evidence type="ECO:0000313" key="3">
    <source>
        <dbReference type="EMBL" id="GES84174.1"/>
    </source>
</evidence>
<dbReference type="CDD" id="cd00084">
    <property type="entry name" value="HMG-box_SF"/>
    <property type="match status" value="1"/>
</dbReference>
<protein>
    <recommendedName>
        <fullName evidence="2">YABBY protein C-terminal domain-containing protein</fullName>
    </recommendedName>
</protein>
<dbReference type="EMBL" id="BLAL01000079">
    <property type="protein sequence ID" value="GES84174.1"/>
    <property type="molecule type" value="Genomic_DNA"/>
</dbReference>
<evidence type="ECO:0000256" key="1">
    <source>
        <dbReference type="SAM" id="MobiDB-lite"/>
    </source>
</evidence>
<name>A0A8H3LBN6_9GLOM</name>
<dbReference type="Gene3D" id="1.10.30.10">
    <property type="entry name" value="High mobility group box domain"/>
    <property type="match status" value="1"/>
</dbReference>
<gene>
    <name evidence="3" type="ORF">RCL2_001130000</name>
</gene>
<feature type="region of interest" description="Disordered" evidence="1">
    <location>
        <begin position="28"/>
        <end position="49"/>
    </location>
</feature>
<feature type="compositionally biased region" description="Acidic residues" evidence="1">
    <location>
        <begin position="320"/>
        <end position="332"/>
    </location>
</feature>
<feature type="compositionally biased region" description="Basic residues" evidence="1">
    <location>
        <begin position="28"/>
        <end position="47"/>
    </location>
</feature>
<dbReference type="SUPFAM" id="SSF47095">
    <property type="entry name" value="HMG-box"/>
    <property type="match status" value="1"/>
</dbReference>
<proteinExistence type="predicted"/>
<dbReference type="InterPro" id="IPR056775">
    <property type="entry name" value="YABBY_C"/>
</dbReference>
<feature type="domain" description="YABBY protein C-terminal" evidence="2">
    <location>
        <begin position="29"/>
        <end position="83"/>
    </location>
</feature>
<feature type="compositionally biased region" description="Acidic residues" evidence="1">
    <location>
        <begin position="205"/>
        <end position="221"/>
    </location>
</feature>
<dbReference type="Pfam" id="PF04690">
    <property type="entry name" value="YABBY"/>
    <property type="match status" value="1"/>
</dbReference>
<dbReference type="AlphaFoldDB" id="A0A8H3LBN6"/>
<dbReference type="Proteomes" id="UP000615446">
    <property type="component" value="Unassembled WGS sequence"/>
</dbReference>
<evidence type="ECO:0000313" key="4">
    <source>
        <dbReference type="Proteomes" id="UP000615446"/>
    </source>
</evidence>
<feature type="region of interest" description="Disordered" evidence="1">
    <location>
        <begin position="77"/>
        <end position="129"/>
    </location>
</feature>
<dbReference type="OrthoDB" id="667577at2759"/>
<evidence type="ECO:0000259" key="2">
    <source>
        <dbReference type="Pfam" id="PF04690"/>
    </source>
</evidence>
<reference evidence="3" key="1">
    <citation type="submission" date="2019-10" db="EMBL/GenBank/DDBJ databases">
        <title>Conservation and host-specific expression of non-tandemly repeated heterogenous ribosome RNA gene in arbuscular mycorrhizal fungi.</title>
        <authorList>
            <person name="Maeda T."/>
            <person name="Kobayashi Y."/>
            <person name="Nakagawa T."/>
            <person name="Ezawa T."/>
            <person name="Yamaguchi K."/>
            <person name="Bino T."/>
            <person name="Nishimoto Y."/>
            <person name="Shigenobu S."/>
            <person name="Kawaguchi M."/>
        </authorList>
    </citation>
    <scope>NUCLEOTIDE SEQUENCE</scope>
    <source>
        <strain evidence="3">HR1</strain>
    </source>
</reference>
<feature type="compositionally biased region" description="Basic and acidic residues" evidence="1">
    <location>
        <begin position="308"/>
        <end position="318"/>
    </location>
</feature>